<dbReference type="Pfam" id="PF13561">
    <property type="entry name" value="adh_short_C2"/>
    <property type="match status" value="1"/>
</dbReference>
<dbReference type="EMBL" id="CP063196">
    <property type="protein sequence ID" value="UOE19364.1"/>
    <property type="molecule type" value="Genomic_DNA"/>
</dbReference>
<reference evidence="2" key="1">
    <citation type="submission" date="2020-10" db="EMBL/GenBank/DDBJ databases">
        <title>De novo genome project of the cellulose decomposer Thermobifida halotolerans type strain.</title>
        <authorList>
            <person name="Nagy I."/>
            <person name="Horvath B."/>
            <person name="Kukolya J."/>
            <person name="Nagy I."/>
            <person name="Orsini M."/>
        </authorList>
    </citation>
    <scope>NUCLEOTIDE SEQUENCE</scope>
    <source>
        <strain evidence="2">DSM 44931</strain>
    </source>
</reference>
<dbReference type="SUPFAM" id="SSF51735">
    <property type="entry name" value="NAD(P)-binding Rossmann-fold domains"/>
    <property type="match status" value="1"/>
</dbReference>
<dbReference type="GO" id="GO:0016616">
    <property type="term" value="F:oxidoreductase activity, acting on the CH-OH group of donors, NAD or NADP as acceptor"/>
    <property type="evidence" value="ECO:0007669"/>
    <property type="project" value="TreeGrafter"/>
</dbReference>
<dbReference type="KEGG" id="thao:NI17_021975"/>
<dbReference type="AlphaFoldDB" id="A0AA97M3L9"/>
<dbReference type="Proteomes" id="UP000265719">
    <property type="component" value="Chromosome"/>
</dbReference>
<dbReference type="RefSeq" id="WP_068690224.1">
    <property type="nucleotide sequence ID" value="NZ_CP063196.1"/>
</dbReference>
<dbReference type="InterPro" id="IPR036291">
    <property type="entry name" value="NAD(P)-bd_dom_sf"/>
</dbReference>
<keyword evidence="3" id="KW-1185">Reference proteome</keyword>
<name>A0AA97M3L9_9ACTN</name>
<organism evidence="2 3">
    <name type="scientific">Thermobifida halotolerans</name>
    <dbReference type="NCBI Taxonomy" id="483545"/>
    <lineage>
        <taxon>Bacteria</taxon>
        <taxon>Bacillati</taxon>
        <taxon>Actinomycetota</taxon>
        <taxon>Actinomycetes</taxon>
        <taxon>Streptosporangiales</taxon>
        <taxon>Nocardiopsidaceae</taxon>
        <taxon>Thermobifida</taxon>
    </lineage>
</organism>
<protein>
    <submittedName>
        <fullName evidence="2">SDR family oxidoreductase</fullName>
    </submittedName>
</protein>
<proteinExistence type="inferred from homology"/>
<sequence>MVAATLAKEGAAVAVAGPGTAAESTDRSRAREGWTTVPHTGPEVLATAALLADLGAHTLPLRCELDDEDACRRAVAYTALEFGGVDLLVTCGDSLPPSETVAEVDTPGLENCLRTSVMATFWLVQASAVYMPKGAAMVVTSHSTGRRGSAGRVGHAAGAAGVMSLARSLAAPMRERGIAINCLVCDGAEDPYQTARAYLDLATAAPGADTGAVLAVPKARRPL</sequence>
<accession>A0AA97M3L9</accession>
<evidence type="ECO:0000313" key="2">
    <source>
        <dbReference type="EMBL" id="UOE19364.1"/>
    </source>
</evidence>
<evidence type="ECO:0000313" key="3">
    <source>
        <dbReference type="Proteomes" id="UP000265719"/>
    </source>
</evidence>
<dbReference type="PANTHER" id="PTHR42760">
    <property type="entry name" value="SHORT-CHAIN DEHYDROGENASES/REDUCTASES FAMILY MEMBER"/>
    <property type="match status" value="1"/>
</dbReference>
<comment type="similarity">
    <text evidence="1">Belongs to the short-chain dehydrogenases/reductases (SDR) family.</text>
</comment>
<dbReference type="Gene3D" id="3.40.50.720">
    <property type="entry name" value="NAD(P)-binding Rossmann-like Domain"/>
    <property type="match status" value="1"/>
</dbReference>
<gene>
    <name evidence="2" type="ORF">NI17_021975</name>
</gene>
<dbReference type="InterPro" id="IPR002347">
    <property type="entry name" value="SDR_fam"/>
</dbReference>
<evidence type="ECO:0000256" key="1">
    <source>
        <dbReference type="ARBA" id="ARBA00006484"/>
    </source>
</evidence>